<reference evidence="1 2" key="1">
    <citation type="journal article" date="2022" name="bioRxiv">
        <title>The genome of the oomycete Peronosclerospora sorghi, a cosmopolitan pathogen of maize and sorghum, is inflated with dispersed pseudogenes.</title>
        <authorList>
            <person name="Fletcher K."/>
            <person name="Martin F."/>
            <person name="Isakeit T."/>
            <person name="Cavanaugh K."/>
            <person name="Magill C."/>
            <person name="Michelmore R."/>
        </authorList>
    </citation>
    <scope>NUCLEOTIDE SEQUENCE [LARGE SCALE GENOMIC DNA]</scope>
    <source>
        <strain evidence="1">P6</strain>
    </source>
</reference>
<proteinExistence type="predicted"/>
<gene>
    <name evidence="1" type="ORF">PsorP6_012578</name>
</gene>
<accession>A0ACC0WFY2</accession>
<name>A0ACC0WFY2_9STRA</name>
<evidence type="ECO:0000313" key="2">
    <source>
        <dbReference type="Proteomes" id="UP001163321"/>
    </source>
</evidence>
<dbReference type="EMBL" id="CM047592">
    <property type="protein sequence ID" value="KAI9917755.1"/>
    <property type="molecule type" value="Genomic_DNA"/>
</dbReference>
<evidence type="ECO:0000313" key="1">
    <source>
        <dbReference type="EMBL" id="KAI9917755.1"/>
    </source>
</evidence>
<protein>
    <submittedName>
        <fullName evidence="1">Uncharacterized protein</fullName>
    </submittedName>
</protein>
<dbReference type="Proteomes" id="UP001163321">
    <property type="component" value="Chromosome 13"/>
</dbReference>
<organism evidence="1 2">
    <name type="scientific">Peronosclerospora sorghi</name>
    <dbReference type="NCBI Taxonomy" id="230839"/>
    <lineage>
        <taxon>Eukaryota</taxon>
        <taxon>Sar</taxon>
        <taxon>Stramenopiles</taxon>
        <taxon>Oomycota</taxon>
        <taxon>Peronosporomycetes</taxon>
        <taxon>Peronosporales</taxon>
        <taxon>Peronosporaceae</taxon>
        <taxon>Peronosclerospora</taxon>
    </lineage>
</organism>
<keyword evidence="2" id="KW-1185">Reference proteome</keyword>
<sequence>MVTMPLSLYLALCLLPRTCNMRVPSLLPLFLLQFLALNDTSASTTSLRASGDLDDDERTNVPPHVTNMFKLSVPSTLDASVDLEHMLAQKVQALEAFERLGLDRAGTALVQDPNFLRWVQYVELFNKHHPEHAEPMITTLTSRFPPRELIQLLEQAKTIKATEHVATLAQRELVQHLVELATPQKIVTLLSLDSIEALFEPPFLSFLTACVDAYNAKHPTTKDHGTVDWLVMQFGVERAWRMLYEAKAGANEKVAAIARAMEAQQQETWRQKNWFVRRVFEDLRLDAVPVDGSTNPRLEAWLSYVNSCVEKHLDSMPEIFSFIERAFSPKQLLHVLEVAETFPSLRDVATDYRIYKRVGLPKKAFKEIGLADNHETVLANPHFKTWFMYALNYMETHPSANWFMAIASWYKLKEIAQMIVRASNDRRTVLTADRVRHEFFNFLLRKFQHPDLVFDYFQPSIDDGRTLILEKVRWWLKYRTRYNLQLQGTTHNQVGADKLKAFIKELRKDATNEASVRDLEALV</sequence>
<comment type="caution">
    <text evidence="1">The sequence shown here is derived from an EMBL/GenBank/DDBJ whole genome shotgun (WGS) entry which is preliminary data.</text>
</comment>